<dbReference type="SUPFAM" id="SSF53300">
    <property type="entry name" value="vWA-like"/>
    <property type="match status" value="1"/>
</dbReference>
<dbReference type="PROSITE" id="PS50076">
    <property type="entry name" value="DNAJ_2"/>
    <property type="match status" value="2"/>
</dbReference>
<feature type="region of interest" description="Disordered" evidence="1">
    <location>
        <begin position="1812"/>
        <end position="1837"/>
    </location>
</feature>
<proteinExistence type="predicted"/>
<reference evidence="3" key="1">
    <citation type="submission" date="2021-02" db="EMBL/GenBank/DDBJ databases">
        <authorList>
            <person name="Dougan E. K."/>
            <person name="Rhodes N."/>
            <person name="Thang M."/>
            <person name="Chan C."/>
        </authorList>
    </citation>
    <scope>NUCLEOTIDE SEQUENCE</scope>
</reference>
<evidence type="ECO:0000313" key="3">
    <source>
        <dbReference type="EMBL" id="CAE7846468.1"/>
    </source>
</evidence>
<comment type="caution">
    <text evidence="3">The sequence shown here is derived from an EMBL/GenBank/DDBJ whole genome shotgun (WGS) entry which is preliminary data.</text>
</comment>
<feature type="region of interest" description="Disordered" evidence="1">
    <location>
        <begin position="904"/>
        <end position="929"/>
    </location>
</feature>
<organism evidence="3 4">
    <name type="scientific">Symbiodinium necroappetens</name>
    <dbReference type="NCBI Taxonomy" id="1628268"/>
    <lineage>
        <taxon>Eukaryota</taxon>
        <taxon>Sar</taxon>
        <taxon>Alveolata</taxon>
        <taxon>Dinophyceae</taxon>
        <taxon>Suessiales</taxon>
        <taxon>Symbiodiniaceae</taxon>
        <taxon>Symbiodinium</taxon>
    </lineage>
</organism>
<dbReference type="SMART" id="SM00271">
    <property type="entry name" value="DnaJ"/>
    <property type="match status" value="2"/>
</dbReference>
<dbReference type="EMBL" id="CAJNJA010052363">
    <property type="protein sequence ID" value="CAE7846468.1"/>
    <property type="molecule type" value="Genomic_DNA"/>
</dbReference>
<accession>A0A812ZYP8</accession>
<dbReference type="PANTHER" id="PTHR44825:SF1">
    <property type="entry name" value="DNAJ HOMOLOG SUBFAMILY C MEMBER 4"/>
    <property type="match status" value="1"/>
</dbReference>
<evidence type="ECO:0000259" key="2">
    <source>
        <dbReference type="PROSITE" id="PS50076"/>
    </source>
</evidence>
<feature type="region of interest" description="Disordered" evidence="1">
    <location>
        <begin position="1040"/>
        <end position="1061"/>
    </location>
</feature>
<dbReference type="Pfam" id="PF00226">
    <property type="entry name" value="DnaJ"/>
    <property type="match status" value="2"/>
</dbReference>
<feature type="domain" description="J" evidence="2">
    <location>
        <begin position="1401"/>
        <end position="1469"/>
    </location>
</feature>
<dbReference type="OrthoDB" id="445556at2759"/>
<dbReference type="InterPro" id="IPR036465">
    <property type="entry name" value="vWFA_dom_sf"/>
</dbReference>
<dbReference type="SUPFAM" id="SSF46565">
    <property type="entry name" value="Chaperone J-domain"/>
    <property type="match status" value="2"/>
</dbReference>
<dbReference type="InterPro" id="IPR036869">
    <property type="entry name" value="J_dom_sf"/>
</dbReference>
<gene>
    <name evidence="3" type="primary">dnaJ</name>
    <name evidence="3" type="ORF">SNEC2469_LOCUS26053</name>
</gene>
<evidence type="ECO:0000313" key="4">
    <source>
        <dbReference type="Proteomes" id="UP000601435"/>
    </source>
</evidence>
<dbReference type="CDD" id="cd00198">
    <property type="entry name" value="vWFA"/>
    <property type="match status" value="1"/>
</dbReference>
<name>A0A812ZYP8_9DINO</name>
<protein>
    <submittedName>
        <fullName evidence="3">DnaJ protein</fullName>
    </submittedName>
</protein>
<dbReference type="InterPro" id="IPR052763">
    <property type="entry name" value="DnaJ_C4"/>
</dbReference>
<dbReference type="InterPro" id="IPR001623">
    <property type="entry name" value="DnaJ_domain"/>
</dbReference>
<feature type="compositionally biased region" description="Polar residues" evidence="1">
    <location>
        <begin position="1169"/>
        <end position="1200"/>
    </location>
</feature>
<evidence type="ECO:0000256" key="1">
    <source>
        <dbReference type="SAM" id="MobiDB-lite"/>
    </source>
</evidence>
<sequence length="1837" mass="202700">MEAVPFGFTAFLPSVDDGTQGVQPAAAEEKDTSSEFFDAQEQRDSALVSILYSSRVPKEVRISLGQAETGGVAMNVTAEGIQSLAQRCNDLPTASKEAYQLAQQDTKNMINCCGDEKSKVCHDGLLEMIDDRERRHFELILAIANGGHQCGNLLQAVMDLYQRIDKIFDIEGSGNAGSNVSFNSKFVQQELQRLDVVITDLANTEQTLCTLSSADHRDRLMRAIQAVSRQLCTSDILAKLKEVLNTKSRIDEQQNQEHLKRGDKQALVWVAEAEKNWHKTRLDHAVEHRDRTKSNLDAKRKELQELQTRESVSREDLLRSQRERKRQLEKQVKELQERKEKEQAKLQEPIDLCQDKTVELQNRLLNLDAHNINHIIIVVDKSASMHGNRWRSLLRAVDAFQKACVAKGSQDKVTVITFDVEASSLVKAAPITSDIVTRFGQYFVCWRVEGSGKLVSFVGEEHAADEPSFARIFVVFLSDGLTGTEDVSTATSIAAKLNADATAAKRSMCAFFVHVDDTPSRQIEERLLPIVRAANGGQKCKALGESTVDLLTPVTTGDLTSHFAQLASYVNMEKCVLESRLAMVKAQEKELRSRSTQETKALTQVYKDQMQALTKANKIAEKSMKNDHATLQKLFADMVEELQEEVRELASASGNAEGAVLQLEIEYKKSQAKHAAEEASFSQSEEAFKQTCESLSKMSLNQAKELEKLSNQHSQFLEQFGTTDATLLFRQLQGLDKLTKQLQNSSVIEQDLCCMVHSMVTFTNSLKDQISNPLPGGTEKITKAKVVLKKLLKQRRLKYKAARLFFCTPQDLPEEDMQSLLTYEAEVQRLDPEEVCKPILSAGITAERICAAVDEMDNKKDLVTLVHQKAYEMDECDTQDIEEQQRIKKKELKNKKAELLKQEAELKQVQKTPSKSNVSTSDEENDSNWEVVDNFQEQVHDLKDEIKDIERDIKDLEADKNGMKLSDSILLDLVQPAVKTGRLAVEICCTTFREQVAEEEKAALRSTFESFRRFASNLGLRQVAGTNISKPMRTFVSMTEQAKSSPDAQRGMFTDRSSMQPPTLLGAHGSGKRMALEDVKCQAHMLGASQREAWRLCEDSDQVEFELGRVAMDQEGLLQAMLQEVYHNDRPMVQNVLCALHSEPKYKESLLKLKSPLAIRAFLNKLVSTRPQSSKGGQHPNHTPSQGLSLLETSSSQNSDEQVEAMRRQYQQYVGTEIVESESHWTLIHDLAPDAGRVSQCLGTSAFFTGQQCQQAAAAASAPAGHVKSVLDGMKIEKILAPPAAAKPALSATTSTCLMRAGTVLTVGVLGYEFCGHVRQYWNNQVDRYDLTNRLVSTLVSATAAAAGAFAGASLLSGADPCGVGFGATAGAWLASELAKTAMHKVFMELFGDSRERALRDAFAVLGLRPTARPKQIRQQYLRLATECHPDKTLGSRDRFVRVNSAYELIILTALPSMDDLRNHVDCVLQSLYAEKPEKLGEVMFLLCTMDEHYSHLAKITSIPKAMEGYLERLLLQSPMPSPGTGGIPLSVDEAEVMLNDCRDRFGTNVVRLEKAGIISLSIRAGLSRSYAGMAVGCAGAAVQFAGMTSHSLQRAFVMTAVSRVAEAGRVVPIDQANVFQAIFMKRLANATAVESELAQQLAKRYGDLGAVCKWAGAAGAILQVGLLGYELYADIRKYWKGEIDGYQCAENLTSSFASAAAGAGGGLAAVTLCAGAAPWGLIVASLAAGCVASGLTSLAVRACFQRCFDNDRDRALDKAYQVLGINRGAALDVVRHAYLTKAKETHPDKGGNEEMFIELNSSYELIRRTSRRSDDGGHCGSSPAPHPEPIQYTCRT</sequence>
<dbReference type="Proteomes" id="UP000601435">
    <property type="component" value="Unassembled WGS sequence"/>
</dbReference>
<dbReference type="CDD" id="cd06257">
    <property type="entry name" value="DnaJ"/>
    <property type="match status" value="2"/>
</dbReference>
<feature type="domain" description="J" evidence="2">
    <location>
        <begin position="1759"/>
        <end position="1818"/>
    </location>
</feature>
<dbReference type="Gene3D" id="1.10.287.110">
    <property type="entry name" value="DnaJ domain"/>
    <property type="match status" value="2"/>
</dbReference>
<feature type="region of interest" description="Disordered" evidence="1">
    <location>
        <begin position="284"/>
        <end position="308"/>
    </location>
</feature>
<feature type="region of interest" description="Disordered" evidence="1">
    <location>
        <begin position="1169"/>
        <end position="1204"/>
    </location>
</feature>
<keyword evidence="4" id="KW-1185">Reference proteome</keyword>
<dbReference type="PANTHER" id="PTHR44825">
    <property type="match status" value="1"/>
</dbReference>